<keyword evidence="1" id="KW-0560">Oxidoreductase</keyword>
<protein>
    <submittedName>
        <fullName evidence="4">Amino acid oxidase</fullName>
    </submittedName>
</protein>
<dbReference type="RefSeq" id="WP_088768850.1">
    <property type="nucleotide sequence ID" value="NZ_CP022133.1"/>
</dbReference>
<evidence type="ECO:0000256" key="1">
    <source>
        <dbReference type="ARBA" id="ARBA00023002"/>
    </source>
</evidence>
<dbReference type="Gene3D" id="3.30.9.10">
    <property type="entry name" value="D-Amino Acid Oxidase, subunit A, domain 2"/>
    <property type="match status" value="1"/>
</dbReference>
<dbReference type="SUPFAM" id="SSF51905">
    <property type="entry name" value="FAD/NAD(P)-binding domain"/>
    <property type="match status" value="1"/>
</dbReference>
<evidence type="ECO:0000313" key="5">
    <source>
        <dbReference type="Proteomes" id="UP000197717"/>
    </source>
</evidence>
<reference evidence="4 5" key="1">
    <citation type="submission" date="2017-06" db="EMBL/GenBank/DDBJ databases">
        <title>Complete genome sequence of Idiomarina piscisalsi strain 10PY1A isolated from soil of Soudi Arabia.</title>
        <authorList>
            <person name="Kim M.-C."/>
            <person name="Jung B.K."/>
            <person name="Budiyanto F."/>
            <person name="Nzila A."/>
            <person name="Shin J.-H."/>
        </authorList>
    </citation>
    <scope>NUCLEOTIDE SEQUENCE [LARGE SCALE GENOMIC DNA]</scope>
    <source>
        <strain evidence="4 5">10PY1A</strain>
    </source>
</reference>
<dbReference type="Gene3D" id="3.50.50.60">
    <property type="entry name" value="FAD/NAD(P)-binding domain"/>
    <property type="match status" value="1"/>
</dbReference>
<gene>
    <name evidence="4" type="ORF">CEW91_10185</name>
</gene>
<evidence type="ECO:0000259" key="3">
    <source>
        <dbReference type="Pfam" id="PF01266"/>
    </source>
</evidence>
<keyword evidence="5" id="KW-1185">Reference proteome</keyword>
<name>A0ABN5AS08_9GAMM</name>
<organism evidence="4 5">
    <name type="scientific">Idiomarina piscisalsi</name>
    <dbReference type="NCBI Taxonomy" id="1096243"/>
    <lineage>
        <taxon>Bacteria</taxon>
        <taxon>Pseudomonadati</taxon>
        <taxon>Pseudomonadota</taxon>
        <taxon>Gammaproteobacteria</taxon>
        <taxon>Alteromonadales</taxon>
        <taxon>Idiomarinaceae</taxon>
        <taxon>Idiomarina</taxon>
    </lineage>
</organism>
<dbReference type="InterPro" id="IPR006076">
    <property type="entry name" value="FAD-dep_OxRdtase"/>
</dbReference>
<dbReference type="EMBL" id="CP022133">
    <property type="protein sequence ID" value="ASG66480.1"/>
    <property type="molecule type" value="Genomic_DNA"/>
</dbReference>
<dbReference type="Pfam" id="PF01266">
    <property type="entry name" value="DAO"/>
    <property type="match status" value="1"/>
</dbReference>
<evidence type="ECO:0000313" key="4">
    <source>
        <dbReference type="EMBL" id="ASG66480.1"/>
    </source>
</evidence>
<proteinExistence type="predicted"/>
<feature type="region of interest" description="Disordered" evidence="2">
    <location>
        <begin position="1"/>
        <end position="21"/>
    </location>
</feature>
<dbReference type="PANTHER" id="PTHR13847:SF281">
    <property type="entry name" value="FAD DEPENDENT OXIDOREDUCTASE DOMAIN-CONTAINING PROTEIN"/>
    <property type="match status" value="1"/>
</dbReference>
<sequence>MYDPLVNAPPGPHDAPETSYWQKSTQAEFPECVDDVPEDVEFAVIGAGYTGLNAARTLAEHGHSIAVFEANNLAWGCSSRNAGFVMKSTGRLGLSAWAERFGETVAKGIAGEHLTALQLITETTQHCPEQCQRQSGGYLKVAHKPEAIKALHEQYQSLKQFEQPVEWLEKDALSQMINSPQAHSALRFTDCFAVNPLLLAAATARRAASAGVQLVEHCPVTSAVSLGDKGVYLKTAKGNVRARKLLICSNGYTSQQLLPELASRSLPVLSSIITTPPLSPEQVDSIRLSPEYAVMDTRVLKYYFRLLPDNRLLFGGRGAIQGKNAENPTFAKRLLKALHQTFPQLKDITRWDSFWSGWVSVSLDDYPRVGKFNDNIYASMGYCGAGVSFSALAGQRLAESAMGETLPELPYYQSQLKPFPLPQFRRLGQWLYYHYGRLLD</sequence>
<feature type="domain" description="FAD dependent oxidoreductase" evidence="3">
    <location>
        <begin position="42"/>
        <end position="399"/>
    </location>
</feature>
<dbReference type="InterPro" id="IPR036188">
    <property type="entry name" value="FAD/NAD-bd_sf"/>
</dbReference>
<evidence type="ECO:0000256" key="2">
    <source>
        <dbReference type="SAM" id="MobiDB-lite"/>
    </source>
</evidence>
<dbReference type="PANTHER" id="PTHR13847">
    <property type="entry name" value="SARCOSINE DEHYDROGENASE-RELATED"/>
    <property type="match status" value="1"/>
</dbReference>
<dbReference type="Proteomes" id="UP000197717">
    <property type="component" value="Chromosome"/>
</dbReference>
<accession>A0ABN5AS08</accession>